<feature type="transmembrane region" description="Helical" evidence="1">
    <location>
        <begin position="129"/>
        <end position="151"/>
    </location>
</feature>
<keyword evidence="1" id="KW-0472">Membrane</keyword>
<evidence type="ECO:0000313" key="3">
    <source>
        <dbReference type="Proteomes" id="UP000033405"/>
    </source>
</evidence>
<feature type="transmembrane region" description="Helical" evidence="1">
    <location>
        <begin position="88"/>
        <end position="117"/>
    </location>
</feature>
<dbReference type="CDD" id="cd21807">
    <property type="entry name" value="ABC-2_lan_permease_MutE_EpiE-like"/>
    <property type="match status" value="1"/>
</dbReference>
<feature type="transmembrane region" description="Helical" evidence="1">
    <location>
        <begin position="20"/>
        <end position="40"/>
    </location>
</feature>
<feature type="transmembrane region" description="Helical" evidence="1">
    <location>
        <begin position="163"/>
        <end position="183"/>
    </location>
</feature>
<dbReference type="EMBL" id="JYOV01000019">
    <property type="protein sequence ID" value="KJU91455.1"/>
    <property type="molecule type" value="Genomic_DNA"/>
</dbReference>
<dbReference type="Proteomes" id="UP000033405">
    <property type="component" value="Unassembled WGS sequence"/>
</dbReference>
<protein>
    <submittedName>
        <fullName evidence="2">ABC-2 family transporter protein</fullName>
    </submittedName>
</protein>
<feature type="transmembrane region" description="Helical" evidence="1">
    <location>
        <begin position="217"/>
        <end position="240"/>
    </location>
</feature>
<dbReference type="InterPro" id="IPR021205">
    <property type="entry name" value="Lanti_perm_SpaE/MutE/EpiE-like"/>
</dbReference>
<evidence type="ECO:0000256" key="1">
    <source>
        <dbReference type="SAM" id="Phobius"/>
    </source>
</evidence>
<reference evidence="2 3" key="1">
    <citation type="submission" date="2015-02" db="EMBL/GenBank/DDBJ databases">
        <title>Evolution of amylase-binding proteins of oral streptococcal species.</title>
        <authorList>
            <person name="Haase E.M."/>
        </authorList>
    </citation>
    <scope>NUCLEOTIDE SEQUENCE [LARGE SCALE GENOMIC DNA]</scope>
    <source>
        <strain evidence="2 3">UC6950A</strain>
    </source>
</reference>
<organism evidence="2 3">
    <name type="scientific">Streptococcus infantis</name>
    <dbReference type="NCBI Taxonomy" id="68892"/>
    <lineage>
        <taxon>Bacteria</taxon>
        <taxon>Bacillati</taxon>
        <taxon>Bacillota</taxon>
        <taxon>Bacilli</taxon>
        <taxon>Lactobacillales</taxon>
        <taxon>Streptococcaceae</taxon>
        <taxon>Streptococcus</taxon>
    </lineage>
</organism>
<dbReference type="AlphaFoldDB" id="A0A0F3HBE4"/>
<proteinExistence type="predicted"/>
<evidence type="ECO:0000313" key="2">
    <source>
        <dbReference type="EMBL" id="KJU91455.1"/>
    </source>
</evidence>
<gene>
    <name evidence="2" type="ORF">TZ96_01479</name>
</gene>
<dbReference type="NCBIfam" id="TIGR03732">
    <property type="entry name" value="lanti_perm_MutE"/>
    <property type="match status" value="1"/>
</dbReference>
<dbReference type="PATRIC" id="fig|28037.218.peg.1439"/>
<name>A0A0F3HBE4_9STRE</name>
<dbReference type="RefSeq" id="WP_045763536.1">
    <property type="nucleotide sequence ID" value="NZ_JASHFE010000001.1"/>
</dbReference>
<accession>A0A0F3HBE4</accession>
<feature type="transmembrane region" description="Helical" evidence="1">
    <location>
        <begin position="46"/>
        <end position="67"/>
    </location>
</feature>
<comment type="caution">
    <text evidence="2">The sequence shown here is derived from an EMBL/GenBank/DDBJ whole genome shotgun (WGS) entry which is preliminary data.</text>
</comment>
<sequence>MMNYILGDYLKYKRTFLKKIIYIIPISLIILSYLLVPPYFTIDSYNWWYTIIMPITYALIPALMNRYEDKKIKYRAVYPLSIDLRKIWISKIIVASCLILMASLVHLIAVLIVQFIFGDQIFLSYSFSTLLVSSILLVVSSIWQIPFCLLLAKKFGFSTSLMINGLLGVALGIVFSAGNYWLLSPYSWSIRTMVPMLKIMPNGLPADGGNMMLNTSIFPPCIFSILLFLLLSYLSSIWFAKQEVR</sequence>
<keyword evidence="1" id="KW-0812">Transmembrane</keyword>
<keyword evidence="1" id="KW-1133">Transmembrane helix</keyword>